<feature type="domain" description="N-acetyltransferase" evidence="5">
    <location>
        <begin position="10"/>
        <end position="154"/>
    </location>
</feature>
<name>A0ABV8FU72_9ACTN</name>
<comment type="subunit">
    <text evidence="4">Monomer.</text>
</comment>
<dbReference type="NCBIfam" id="TIGR03448">
    <property type="entry name" value="mycothiol_MshD"/>
    <property type="match status" value="1"/>
</dbReference>
<evidence type="ECO:0000313" key="6">
    <source>
        <dbReference type="EMBL" id="MFC3998426.1"/>
    </source>
</evidence>
<dbReference type="InterPro" id="IPR017813">
    <property type="entry name" value="Mycothiol_AcTrfase"/>
</dbReference>
<evidence type="ECO:0000259" key="5">
    <source>
        <dbReference type="PROSITE" id="PS51186"/>
    </source>
</evidence>
<comment type="caution">
    <text evidence="4">Lacks conserved residue(s) required for the propagation of feature annotation.</text>
</comment>
<keyword evidence="3 4" id="KW-0012">Acyltransferase</keyword>
<dbReference type="SUPFAM" id="SSF55729">
    <property type="entry name" value="Acyl-CoA N-acyltransferases (Nat)"/>
    <property type="match status" value="1"/>
</dbReference>
<feature type="binding site" evidence="4">
    <location>
        <position position="247"/>
    </location>
    <ligand>
        <name>1D-myo-inositol 2-(L-cysteinylamino)-2-deoxy-alpha-D-glucopyranoside</name>
        <dbReference type="ChEBI" id="CHEBI:58887"/>
    </ligand>
</feature>
<proteinExistence type="inferred from homology"/>
<dbReference type="HAMAP" id="MF_01698">
    <property type="entry name" value="MshD"/>
    <property type="match status" value="1"/>
</dbReference>
<dbReference type="PANTHER" id="PTHR43617:SF31">
    <property type="entry name" value="MYCOTHIOL ACETYLTRANSFERASE"/>
    <property type="match status" value="1"/>
</dbReference>
<comment type="caution">
    <text evidence="6">The sequence shown here is derived from an EMBL/GenBank/DDBJ whole genome shotgun (WGS) entry which is preliminary data.</text>
</comment>
<feature type="binding site" evidence="4">
    <location>
        <begin position="290"/>
        <end position="295"/>
    </location>
    <ligand>
        <name>acetyl-CoA</name>
        <dbReference type="ChEBI" id="CHEBI:57288"/>
        <label>2</label>
    </ligand>
</feature>
<dbReference type="InterPro" id="IPR016181">
    <property type="entry name" value="Acyl_CoA_acyltransferase"/>
</dbReference>
<feature type="binding site" evidence="4">
    <location>
        <position position="36"/>
    </location>
    <ligand>
        <name>1D-myo-inositol 2-(L-cysteinylamino)-2-deoxy-alpha-D-glucopyranoside</name>
        <dbReference type="ChEBI" id="CHEBI:58887"/>
    </ligand>
</feature>
<feature type="binding site" evidence="4">
    <location>
        <begin position="258"/>
        <end position="264"/>
    </location>
    <ligand>
        <name>acetyl-CoA</name>
        <dbReference type="ChEBI" id="CHEBI:57288"/>
        <label>2</label>
    </ligand>
</feature>
<dbReference type="InterPro" id="IPR000182">
    <property type="entry name" value="GNAT_dom"/>
</dbReference>
<comment type="function">
    <text evidence="4">Catalyzes the transfer of acetyl from acetyl-CoA to desacetylmycothiol (Cys-GlcN-Ins) to form mycothiol.</text>
</comment>
<reference evidence="7" key="1">
    <citation type="journal article" date="2019" name="Int. J. Syst. Evol. Microbiol.">
        <title>The Global Catalogue of Microorganisms (GCM) 10K type strain sequencing project: providing services to taxonomists for standard genome sequencing and annotation.</title>
        <authorList>
            <consortium name="The Broad Institute Genomics Platform"/>
            <consortium name="The Broad Institute Genome Sequencing Center for Infectious Disease"/>
            <person name="Wu L."/>
            <person name="Ma J."/>
        </authorList>
    </citation>
    <scope>NUCLEOTIDE SEQUENCE [LARGE SCALE GENOMIC DNA]</scope>
    <source>
        <strain evidence="7">TBRC 1826</strain>
    </source>
</reference>
<feature type="binding site" evidence="4">
    <location>
        <position position="285"/>
    </location>
    <ligand>
        <name>1D-myo-inositol 2-(L-cysteinylamino)-2-deoxy-alpha-D-glucopyranoside</name>
        <dbReference type="ChEBI" id="CHEBI:58887"/>
    </ligand>
</feature>
<dbReference type="Gene3D" id="3.40.630.30">
    <property type="match status" value="1"/>
</dbReference>
<feature type="binding site" evidence="4">
    <location>
        <position position="232"/>
    </location>
    <ligand>
        <name>1D-myo-inositol 2-(L-cysteinylamino)-2-deoxy-alpha-D-glucopyranoside</name>
        <dbReference type="ChEBI" id="CHEBI:58887"/>
    </ligand>
</feature>
<evidence type="ECO:0000256" key="3">
    <source>
        <dbReference type="ARBA" id="ARBA00023315"/>
    </source>
</evidence>
<dbReference type="EMBL" id="JBHSBH010000013">
    <property type="protein sequence ID" value="MFC3998426.1"/>
    <property type="molecule type" value="Genomic_DNA"/>
</dbReference>
<protein>
    <recommendedName>
        <fullName evidence="4">Mycothiol acetyltransferase</fullName>
        <shortName evidence="4">MSH acetyltransferase</shortName>
        <ecNumber evidence="4">2.3.1.189</ecNumber>
    </recommendedName>
    <alternativeName>
        <fullName evidence="4">Mycothiol synthase</fullName>
    </alternativeName>
</protein>
<feature type="binding site" evidence="4">
    <location>
        <begin position="82"/>
        <end position="84"/>
    </location>
    <ligand>
        <name>acetyl-CoA</name>
        <dbReference type="ChEBI" id="CHEBI:57288"/>
        <label>1</label>
    </ligand>
</feature>
<dbReference type="RefSeq" id="WP_378536244.1">
    <property type="nucleotide sequence ID" value="NZ_JBHSBH010000013.1"/>
</dbReference>
<dbReference type="EC" id="2.3.1.189" evidence="4"/>
<feature type="binding site" evidence="4">
    <location>
        <begin position="251"/>
        <end position="253"/>
    </location>
    <ligand>
        <name>acetyl-CoA</name>
        <dbReference type="ChEBI" id="CHEBI:57288"/>
        <label>2</label>
    </ligand>
</feature>
<sequence>MNNVRITGRLDEREADGVVALAEEAQRHDGVAPLSEQTLLRVRHGAADGSARFHLLYDEPGARPAGFAFAQRTPGEPDSGELVVAPARRRRGHGAALLGSLAADTSPSGLRVWAHGRLDGAVALARSAGWRQVRGLFKMRLRLDGEAPAELPEPVLRPEVRDRVRLRTFVPGADEDAWLRVNGAAFADHPEQGALTRTDLLEREAEDWFDPEGFFLAEDAGSGALAGFHWTKVHADGAGLADVPVGEVYVVGVDPAWQGTGLGRALTVAGLRYLRDRGLPWVLLYTDEENRSAVRLYESLGFRVFATDVMYATSSATPHATSGFAHTA</sequence>
<evidence type="ECO:0000313" key="7">
    <source>
        <dbReference type="Proteomes" id="UP001595847"/>
    </source>
</evidence>
<dbReference type="GO" id="GO:0035447">
    <property type="term" value="F:mycothiol synthase activity"/>
    <property type="evidence" value="ECO:0007669"/>
    <property type="project" value="UniProtKB-EC"/>
</dbReference>
<organism evidence="6 7">
    <name type="scientific">Nocardiopsis sediminis</name>
    <dbReference type="NCBI Taxonomy" id="1778267"/>
    <lineage>
        <taxon>Bacteria</taxon>
        <taxon>Bacillati</taxon>
        <taxon>Actinomycetota</taxon>
        <taxon>Actinomycetes</taxon>
        <taxon>Streptosporangiales</taxon>
        <taxon>Nocardiopsidaceae</taxon>
        <taxon>Nocardiopsis</taxon>
    </lineage>
</organism>
<comment type="catalytic activity">
    <reaction evidence="4">
        <text>1D-myo-inositol 2-(L-cysteinylamino)-2-deoxy-alpha-D-glucopyranoside + acetyl-CoA = mycothiol + CoA + H(+)</text>
        <dbReference type="Rhea" id="RHEA:26172"/>
        <dbReference type="ChEBI" id="CHEBI:15378"/>
        <dbReference type="ChEBI" id="CHEBI:16768"/>
        <dbReference type="ChEBI" id="CHEBI:57287"/>
        <dbReference type="ChEBI" id="CHEBI:57288"/>
        <dbReference type="ChEBI" id="CHEBI:58887"/>
        <dbReference type="EC" id="2.3.1.189"/>
    </reaction>
</comment>
<gene>
    <name evidence="4 6" type="primary">mshD</name>
    <name evidence="6" type="ORF">ACFOVU_21045</name>
</gene>
<dbReference type="InterPro" id="IPR050276">
    <property type="entry name" value="MshD_Acetyltransferase"/>
</dbReference>
<keyword evidence="2 4" id="KW-0677">Repeat</keyword>
<dbReference type="Proteomes" id="UP001595847">
    <property type="component" value="Unassembled WGS sequence"/>
</dbReference>
<dbReference type="CDD" id="cd04301">
    <property type="entry name" value="NAT_SF"/>
    <property type="match status" value="1"/>
</dbReference>
<accession>A0ABV8FU72</accession>
<evidence type="ECO:0000256" key="4">
    <source>
        <dbReference type="HAMAP-Rule" id="MF_01698"/>
    </source>
</evidence>
<comment type="similarity">
    <text evidence="4">Belongs to the acetyltransferase family. MshD subfamily.</text>
</comment>
<evidence type="ECO:0000256" key="2">
    <source>
        <dbReference type="ARBA" id="ARBA00022737"/>
    </source>
</evidence>
<feature type="domain" description="N-acetyltransferase" evidence="5">
    <location>
        <begin position="164"/>
        <end position="328"/>
    </location>
</feature>
<dbReference type="PROSITE" id="PS51186">
    <property type="entry name" value="GNAT"/>
    <property type="match status" value="2"/>
</dbReference>
<feature type="binding site" evidence="4">
    <location>
        <position position="191"/>
    </location>
    <ligand>
        <name>1D-myo-inositol 2-(L-cysteinylamino)-2-deoxy-alpha-D-glucopyranoside</name>
        <dbReference type="ChEBI" id="CHEBI:58887"/>
    </ligand>
</feature>
<dbReference type="PANTHER" id="PTHR43617">
    <property type="entry name" value="L-AMINO ACID N-ACETYLTRANSFERASE"/>
    <property type="match status" value="1"/>
</dbReference>
<keyword evidence="7" id="KW-1185">Reference proteome</keyword>
<keyword evidence="1 4" id="KW-0808">Transferase</keyword>
<dbReference type="PIRSF" id="PIRSF021524">
    <property type="entry name" value="MSH_acetyltransferase"/>
    <property type="match status" value="1"/>
</dbReference>
<evidence type="ECO:0000256" key="1">
    <source>
        <dbReference type="ARBA" id="ARBA00022679"/>
    </source>
</evidence>
<dbReference type="Pfam" id="PF00583">
    <property type="entry name" value="Acetyltransf_1"/>
    <property type="match status" value="1"/>
</dbReference>